<evidence type="ECO:0000313" key="3">
    <source>
        <dbReference type="Proteomes" id="UP001445076"/>
    </source>
</evidence>
<feature type="compositionally biased region" description="Basic and acidic residues" evidence="1">
    <location>
        <begin position="18"/>
        <end position="44"/>
    </location>
</feature>
<feature type="non-terminal residue" evidence="2">
    <location>
        <position position="1"/>
    </location>
</feature>
<evidence type="ECO:0000313" key="2">
    <source>
        <dbReference type="EMBL" id="KAK8738148.1"/>
    </source>
</evidence>
<feature type="compositionally biased region" description="Basic residues" evidence="1">
    <location>
        <begin position="1"/>
        <end position="17"/>
    </location>
</feature>
<sequence length="102" mass="11882">KKIHSQTMNKNRKHKTRKNSEKLIKPTKNARDRQNRKINQEKTARTGKKHLKKPRLDNPNFNFSRAYRLSTCKMTYFVTADQPYLLTSDSSGAAANCPITFK</sequence>
<dbReference type="AlphaFoldDB" id="A0AAW0X0N3"/>
<name>A0AAW0X0N3_CHEQU</name>
<comment type="caution">
    <text evidence="2">The sequence shown here is derived from an EMBL/GenBank/DDBJ whole genome shotgun (WGS) entry which is preliminary data.</text>
</comment>
<organism evidence="2 3">
    <name type="scientific">Cherax quadricarinatus</name>
    <name type="common">Australian red claw crayfish</name>
    <dbReference type="NCBI Taxonomy" id="27406"/>
    <lineage>
        <taxon>Eukaryota</taxon>
        <taxon>Metazoa</taxon>
        <taxon>Ecdysozoa</taxon>
        <taxon>Arthropoda</taxon>
        <taxon>Crustacea</taxon>
        <taxon>Multicrustacea</taxon>
        <taxon>Malacostraca</taxon>
        <taxon>Eumalacostraca</taxon>
        <taxon>Eucarida</taxon>
        <taxon>Decapoda</taxon>
        <taxon>Pleocyemata</taxon>
        <taxon>Astacidea</taxon>
        <taxon>Parastacoidea</taxon>
        <taxon>Parastacidae</taxon>
        <taxon>Cherax</taxon>
    </lineage>
</organism>
<dbReference type="Proteomes" id="UP001445076">
    <property type="component" value="Unassembled WGS sequence"/>
</dbReference>
<evidence type="ECO:0000256" key="1">
    <source>
        <dbReference type="SAM" id="MobiDB-lite"/>
    </source>
</evidence>
<feature type="region of interest" description="Disordered" evidence="1">
    <location>
        <begin position="1"/>
        <end position="59"/>
    </location>
</feature>
<accession>A0AAW0X0N3</accession>
<dbReference type="EMBL" id="JARKIK010000040">
    <property type="protein sequence ID" value="KAK8738148.1"/>
    <property type="molecule type" value="Genomic_DNA"/>
</dbReference>
<feature type="non-terminal residue" evidence="2">
    <location>
        <position position="102"/>
    </location>
</feature>
<keyword evidence="3" id="KW-1185">Reference proteome</keyword>
<proteinExistence type="predicted"/>
<protein>
    <submittedName>
        <fullName evidence="2">Uncharacterized protein</fullName>
    </submittedName>
</protein>
<gene>
    <name evidence="2" type="ORF">OTU49_004068</name>
</gene>
<reference evidence="2 3" key="1">
    <citation type="journal article" date="2024" name="BMC Genomics">
        <title>Genome assembly of redclaw crayfish (Cherax quadricarinatus) provides insights into its immune adaptation and hypoxia tolerance.</title>
        <authorList>
            <person name="Liu Z."/>
            <person name="Zheng J."/>
            <person name="Li H."/>
            <person name="Fang K."/>
            <person name="Wang S."/>
            <person name="He J."/>
            <person name="Zhou D."/>
            <person name="Weng S."/>
            <person name="Chi M."/>
            <person name="Gu Z."/>
            <person name="He J."/>
            <person name="Li F."/>
            <person name="Wang M."/>
        </authorList>
    </citation>
    <scope>NUCLEOTIDE SEQUENCE [LARGE SCALE GENOMIC DNA]</scope>
    <source>
        <strain evidence="2">ZL_2023a</strain>
    </source>
</reference>